<sequence length="229" mass="23662">MTDTLQSGTGGDLKDTAQQKAQEAVGQAKEKAKGVAAPAAETVKTQINTRTTAVGEGVVGLADVARQAGDSMREKGQDGPAQYADRAAQYVERLGGYLRDADPDRMLRDVEAYARRAPGLVAGGGAVLGFLAARFLRASSQGRSGVDQSYRGEYTPTSQLSSGYAEADRSFREVSDRADTSGLPGTTGTVAPAGTTGGGFATDVDLGTTGVRPGDIGLSDRFADPEVRP</sequence>
<dbReference type="AlphaFoldDB" id="A0A6J4TBS2"/>
<accession>A0A6J4TBS2</accession>
<gene>
    <name evidence="2" type="ORF">AVDCRST_MAG79-94</name>
</gene>
<reference evidence="2" key="1">
    <citation type="submission" date="2020-02" db="EMBL/GenBank/DDBJ databases">
        <authorList>
            <person name="Meier V. D."/>
        </authorList>
    </citation>
    <scope>NUCLEOTIDE SEQUENCE</scope>
    <source>
        <strain evidence="2">AVDCRST_MAG79</strain>
    </source>
</reference>
<feature type="compositionally biased region" description="Basic and acidic residues" evidence="1">
    <location>
        <begin position="166"/>
        <end position="179"/>
    </location>
</feature>
<dbReference type="EMBL" id="CADCWC010000014">
    <property type="protein sequence ID" value="CAA9519152.1"/>
    <property type="molecule type" value="Genomic_DNA"/>
</dbReference>
<name>A0A6J4TBS2_9ACTN</name>
<feature type="region of interest" description="Disordered" evidence="1">
    <location>
        <begin position="1"/>
        <end position="37"/>
    </location>
</feature>
<proteinExistence type="predicted"/>
<organism evidence="2">
    <name type="scientific">uncultured Thermoleophilia bacterium</name>
    <dbReference type="NCBI Taxonomy" id="1497501"/>
    <lineage>
        <taxon>Bacteria</taxon>
        <taxon>Bacillati</taxon>
        <taxon>Actinomycetota</taxon>
        <taxon>Thermoleophilia</taxon>
        <taxon>environmental samples</taxon>
    </lineage>
</organism>
<protein>
    <submittedName>
        <fullName evidence="2">Uncharacterized protein</fullName>
    </submittedName>
</protein>
<evidence type="ECO:0000313" key="2">
    <source>
        <dbReference type="EMBL" id="CAA9519152.1"/>
    </source>
</evidence>
<feature type="region of interest" description="Disordered" evidence="1">
    <location>
        <begin position="142"/>
        <end position="229"/>
    </location>
</feature>
<evidence type="ECO:0000256" key="1">
    <source>
        <dbReference type="SAM" id="MobiDB-lite"/>
    </source>
</evidence>